<dbReference type="eggNOG" id="COG0561">
    <property type="taxonomic scope" value="Bacteria"/>
</dbReference>
<feature type="transmembrane region" description="Helical" evidence="1">
    <location>
        <begin position="89"/>
        <end position="109"/>
    </location>
</feature>
<dbReference type="RefSeq" id="WP_042207754.1">
    <property type="nucleotide sequence ID" value="NZ_CP009288.1"/>
</dbReference>
<gene>
    <name evidence="2" type="ORF">PDUR_20115</name>
</gene>
<evidence type="ECO:0000313" key="3">
    <source>
        <dbReference type="Proteomes" id="UP000029409"/>
    </source>
</evidence>
<dbReference type="Proteomes" id="UP000029409">
    <property type="component" value="Chromosome"/>
</dbReference>
<dbReference type="PIRSF" id="PIRSF029895">
    <property type="entry name" value="SpoIV"/>
    <property type="match status" value="1"/>
</dbReference>
<keyword evidence="3" id="KW-1185">Reference proteome</keyword>
<name>A0A089IYE9_PAEDU</name>
<dbReference type="KEGG" id="pdu:PDUR_20115"/>
<dbReference type="STRING" id="44251.PDUR_20115"/>
<evidence type="ECO:0000313" key="2">
    <source>
        <dbReference type="EMBL" id="AIQ13959.1"/>
    </source>
</evidence>
<reference evidence="2 3" key="1">
    <citation type="submission" date="2014-08" db="EMBL/GenBank/DDBJ databases">
        <title>Comparative genomics of the Paenibacillus odorifer group.</title>
        <authorList>
            <person name="den Bakker H.C."/>
            <person name="Tsai Y.-C."/>
            <person name="Martin N."/>
            <person name="Korlach J."/>
            <person name="Wiedmann M."/>
        </authorList>
    </citation>
    <scope>NUCLEOTIDE SEQUENCE [LARGE SCALE GENOMIC DNA]</scope>
    <source>
        <strain evidence="2 3">DSM 1735</strain>
    </source>
</reference>
<dbReference type="InterPro" id="IPR010690">
    <property type="entry name" value="YqfD"/>
</dbReference>
<dbReference type="Pfam" id="PF06898">
    <property type="entry name" value="YqfD"/>
    <property type="match status" value="1"/>
</dbReference>
<accession>A0A089IYE9</accession>
<keyword evidence="1" id="KW-0472">Membrane</keyword>
<organism evidence="2 3">
    <name type="scientific">Paenibacillus durus</name>
    <name type="common">Paenibacillus azotofixans</name>
    <dbReference type="NCBI Taxonomy" id="44251"/>
    <lineage>
        <taxon>Bacteria</taxon>
        <taxon>Bacillati</taxon>
        <taxon>Bacillota</taxon>
        <taxon>Bacilli</taxon>
        <taxon>Bacillales</taxon>
        <taxon>Paenibacillaceae</taxon>
        <taxon>Paenibacillus</taxon>
    </lineage>
</organism>
<dbReference type="EMBL" id="CP009288">
    <property type="protein sequence ID" value="AIQ13959.1"/>
    <property type="molecule type" value="Genomic_DNA"/>
</dbReference>
<evidence type="ECO:0000256" key="1">
    <source>
        <dbReference type="SAM" id="Phobius"/>
    </source>
</evidence>
<sequence length="396" mass="44586">MKEPPLSWLRGTVVLHISGEQVEGLINAVTEAGIVIWNVKATGSGVSLRLLLNDFYALRPLLKQTGCRMHITGRIGLPFVAARLWKRKFFAAGLVLFGIVLVLLCSLVWSVRVEGNKRLASEDVLDAARREGIYPFQWIWRMDSPDKLSKHLAARLPGVSWVGIERNGTAVKIQIVEAALPEKKPINSPRHLISRSDAVITDIYAEQGRPVVQRNARVKKGEVLISGILGDEANRQAVVAKGEVKGLVWHEYNIEVPLQKKNTAYTGERKDRSYFVLGKWAVQLWGYGKSPFEESRTLTELDPLTWRNIRLPIGWMTEKEMEVKETRETLTPQAAKEAGMALAEADIAARYGSDSIIKSQKILHEKKENGKVYMKVLFEVEERITEELPIVYNQGE</sequence>
<protein>
    <submittedName>
        <fullName evidence="2">Sporulation protein</fullName>
    </submittedName>
</protein>
<dbReference type="AlphaFoldDB" id="A0A089IYE9"/>
<proteinExistence type="predicted"/>
<dbReference type="OrthoDB" id="1640349at2"/>
<keyword evidence="1" id="KW-0812">Transmembrane</keyword>
<dbReference type="NCBIfam" id="TIGR02876">
    <property type="entry name" value="spore_yqfD"/>
    <property type="match status" value="1"/>
</dbReference>
<keyword evidence="1" id="KW-1133">Transmembrane helix</keyword>